<proteinExistence type="predicted"/>
<sequence>MGLGTDSRFYKVTDEANERVLSWLVLLQKTEDAASADKKEIKWLVAIAVDAESTDLPRHACCWSDSSHAAVVLFVSCASGKA</sequence>
<dbReference type="Proteomes" id="UP000438429">
    <property type="component" value="Unassembled WGS sequence"/>
</dbReference>
<accession>A0A6A4SZT8</accession>
<dbReference type="AlphaFoldDB" id="A0A6A4SZT8"/>
<dbReference type="EMBL" id="VEVO01000010">
    <property type="protein sequence ID" value="KAF0036511.1"/>
    <property type="molecule type" value="Genomic_DNA"/>
</dbReference>
<evidence type="ECO:0000313" key="1">
    <source>
        <dbReference type="EMBL" id="KAF0036511.1"/>
    </source>
</evidence>
<name>A0A6A4SZT8_SCOMX</name>
<gene>
    <name evidence="1" type="ORF">F2P81_011823</name>
</gene>
<reference evidence="1 2" key="1">
    <citation type="submission" date="2019-06" db="EMBL/GenBank/DDBJ databases">
        <title>Draft genomes of female and male turbot (Scophthalmus maximus).</title>
        <authorList>
            <person name="Xu H."/>
            <person name="Xu X.-W."/>
            <person name="Shao C."/>
            <person name="Chen S."/>
        </authorList>
    </citation>
    <scope>NUCLEOTIDE SEQUENCE [LARGE SCALE GENOMIC DNA]</scope>
    <source>
        <strain evidence="1">Ysfricsl-2016a</strain>
        <tissue evidence="1">Blood</tissue>
    </source>
</reference>
<protein>
    <submittedName>
        <fullName evidence="1">Uncharacterized protein</fullName>
    </submittedName>
</protein>
<organism evidence="1 2">
    <name type="scientific">Scophthalmus maximus</name>
    <name type="common">Turbot</name>
    <name type="synonym">Psetta maxima</name>
    <dbReference type="NCBI Taxonomy" id="52904"/>
    <lineage>
        <taxon>Eukaryota</taxon>
        <taxon>Metazoa</taxon>
        <taxon>Chordata</taxon>
        <taxon>Craniata</taxon>
        <taxon>Vertebrata</taxon>
        <taxon>Euteleostomi</taxon>
        <taxon>Actinopterygii</taxon>
        <taxon>Neopterygii</taxon>
        <taxon>Teleostei</taxon>
        <taxon>Neoteleostei</taxon>
        <taxon>Acanthomorphata</taxon>
        <taxon>Carangaria</taxon>
        <taxon>Pleuronectiformes</taxon>
        <taxon>Pleuronectoidei</taxon>
        <taxon>Scophthalmidae</taxon>
        <taxon>Scophthalmus</taxon>
    </lineage>
</organism>
<comment type="caution">
    <text evidence="1">The sequence shown here is derived from an EMBL/GenBank/DDBJ whole genome shotgun (WGS) entry which is preliminary data.</text>
</comment>
<evidence type="ECO:0000313" key="2">
    <source>
        <dbReference type="Proteomes" id="UP000438429"/>
    </source>
</evidence>